<dbReference type="PANTHER" id="PTHR11439">
    <property type="entry name" value="GAG-POL-RELATED RETROTRANSPOSON"/>
    <property type="match status" value="1"/>
</dbReference>
<organism evidence="2">
    <name type="scientific">Prunus dulcis</name>
    <name type="common">Almond</name>
    <name type="synonym">Amygdalus dulcis</name>
    <dbReference type="NCBI Taxonomy" id="3755"/>
    <lineage>
        <taxon>Eukaryota</taxon>
        <taxon>Viridiplantae</taxon>
        <taxon>Streptophyta</taxon>
        <taxon>Embryophyta</taxon>
        <taxon>Tracheophyta</taxon>
        <taxon>Spermatophyta</taxon>
        <taxon>Magnoliopsida</taxon>
        <taxon>eudicotyledons</taxon>
        <taxon>Gunneridae</taxon>
        <taxon>Pentapetalae</taxon>
        <taxon>rosids</taxon>
        <taxon>fabids</taxon>
        <taxon>Rosales</taxon>
        <taxon>Rosaceae</taxon>
        <taxon>Amygdaloideae</taxon>
        <taxon>Amygdaleae</taxon>
        <taxon>Prunus</taxon>
    </lineage>
</organism>
<proteinExistence type="predicted"/>
<dbReference type="PANTHER" id="PTHR11439:SF467">
    <property type="entry name" value="INTEGRASE CATALYTIC DOMAIN-CONTAINING PROTEIN"/>
    <property type="match status" value="1"/>
</dbReference>
<dbReference type="Pfam" id="PF07727">
    <property type="entry name" value="RVT_2"/>
    <property type="match status" value="1"/>
</dbReference>
<accession>A0A4Y1R767</accession>
<dbReference type="SUPFAM" id="SSF56672">
    <property type="entry name" value="DNA/RNA polymerases"/>
    <property type="match status" value="1"/>
</dbReference>
<evidence type="ECO:0000313" key="2">
    <source>
        <dbReference type="EMBL" id="BBG99845.1"/>
    </source>
</evidence>
<dbReference type="AlphaFoldDB" id="A0A4Y1R767"/>
<evidence type="ECO:0000259" key="1">
    <source>
        <dbReference type="Pfam" id="PF07727"/>
    </source>
</evidence>
<dbReference type="CDD" id="cd09272">
    <property type="entry name" value="RNase_HI_RT_Ty1"/>
    <property type="match status" value="1"/>
</dbReference>
<gene>
    <name evidence="2" type="ORF">Prudu_009671</name>
</gene>
<dbReference type="InterPro" id="IPR043502">
    <property type="entry name" value="DNA/RNA_pol_sf"/>
</dbReference>
<dbReference type="EMBL" id="AP019299">
    <property type="protein sequence ID" value="BBG99845.1"/>
    <property type="molecule type" value="Genomic_DNA"/>
</dbReference>
<keyword evidence="2" id="KW-0472">Membrane</keyword>
<keyword evidence="2" id="KW-0812">Transmembrane</keyword>
<sequence>MVGCRWVFTLKHKADESIDRCKGRLVAKSYTQTYGVDYTETFAPIAKLNTSLRAWFGRFAASMRKSGSVQSNSDNTLFLKHRKETGMLDCKPIDIPSEQNHKLGLYPDQVPTDKERYQRLMGKLIYLAHTRPNIAYAVSVVSQFMHSSSEDHMGVTHGKGLTFSKYGHTYVEGCTDADWAGSAIDRRSTSGYFTFVGGNLVTWRSKKQKVVSRSSAEAEYRGMAHGVCELLWLRRLLRDLGFGLRNL</sequence>
<feature type="domain" description="Reverse transcriptase Ty1/copia-type" evidence="1">
    <location>
        <begin position="2"/>
        <end position="49"/>
    </location>
</feature>
<name>A0A4Y1R767_PRUDU</name>
<protein>
    <submittedName>
        <fullName evidence="2">Seven transmembrane MLO family protein</fullName>
    </submittedName>
</protein>
<dbReference type="InterPro" id="IPR013103">
    <property type="entry name" value="RVT_2"/>
</dbReference>
<reference evidence="2" key="1">
    <citation type="journal article" date="2019" name="Science">
        <title>Mutation of a bHLH transcription factor allowed almond domestication.</title>
        <authorList>
            <person name="Sanchez-Perez R."/>
            <person name="Pavan S."/>
            <person name="Mazzeo R."/>
            <person name="Moldovan C."/>
            <person name="Aiese Cigliano R."/>
            <person name="Del Cueto J."/>
            <person name="Ricciardi F."/>
            <person name="Lotti C."/>
            <person name="Ricciardi L."/>
            <person name="Dicenta F."/>
            <person name="Lopez-Marques R.L."/>
            <person name="Lindberg Moller B."/>
        </authorList>
    </citation>
    <scope>NUCLEOTIDE SEQUENCE</scope>
</reference>